<name>A0A060SIU5_PYCCI</name>
<organism evidence="2 3">
    <name type="scientific">Pycnoporus cinnabarinus</name>
    <name type="common">Cinnabar-red polypore</name>
    <name type="synonym">Trametes cinnabarina</name>
    <dbReference type="NCBI Taxonomy" id="5643"/>
    <lineage>
        <taxon>Eukaryota</taxon>
        <taxon>Fungi</taxon>
        <taxon>Dikarya</taxon>
        <taxon>Basidiomycota</taxon>
        <taxon>Agaricomycotina</taxon>
        <taxon>Agaricomycetes</taxon>
        <taxon>Polyporales</taxon>
        <taxon>Polyporaceae</taxon>
        <taxon>Trametes</taxon>
    </lineage>
</organism>
<keyword evidence="3" id="KW-1185">Reference proteome</keyword>
<evidence type="ECO:0000256" key="1">
    <source>
        <dbReference type="SAM" id="MobiDB-lite"/>
    </source>
</evidence>
<feature type="compositionally biased region" description="Polar residues" evidence="1">
    <location>
        <begin position="323"/>
        <end position="333"/>
    </location>
</feature>
<dbReference type="HOGENOM" id="CLU_034870_1_0_1"/>
<evidence type="ECO:0000313" key="2">
    <source>
        <dbReference type="EMBL" id="CDO74427.1"/>
    </source>
</evidence>
<protein>
    <submittedName>
        <fullName evidence="2">Uncharacterized protein</fullName>
    </submittedName>
</protein>
<proteinExistence type="predicted"/>
<dbReference type="AlphaFoldDB" id="A0A060SIU5"/>
<evidence type="ECO:0000313" key="3">
    <source>
        <dbReference type="Proteomes" id="UP000029665"/>
    </source>
</evidence>
<accession>A0A060SIU5</accession>
<dbReference type="CDD" id="cd00084">
    <property type="entry name" value="HMG-box_SF"/>
    <property type="match status" value="1"/>
</dbReference>
<dbReference type="EMBL" id="CCBP010000170">
    <property type="protein sequence ID" value="CDO74427.1"/>
    <property type="molecule type" value="Genomic_DNA"/>
</dbReference>
<dbReference type="OrthoDB" id="3267359at2759"/>
<comment type="caution">
    <text evidence="2">The sequence shown here is derived from an EMBL/GenBank/DDBJ whole genome shotgun (WGS) entry which is preliminary data.</text>
</comment>
<reference evidence="2" key="1">
    <citation type="submission" date="2014-01" db="EMBL/GenBank/DDBJ databases">
        <title>The genome of the white-rot fungus Pycnoporus cinnabarinus: a basidiomycete model with a versatile arsenal for lignocellulosic biomass breakdown.</title>
        <authorList>
            <person name="Levasseur A."/>
            <person name="Lomascolo A."/>
            <person name="Ruiz-Duenas F.J."/>
            <person name="Uzan E."/>
            <person name="Piumi F."/>
            <person name="Kues U."/>
            <person name="Ram A.F.J."/>
            <person name="Murat C."/>
            <person name="Haon M."/>
            <person name="Benoit I."/>
            <person name="Arfi Y."/>
            <person name="Chevret D."/>
            <person name="Drula E."/>
            <person name="Kwon M.J."/>
            <person name="Gouret P."/>
            <person name="Lesage-Meessen L."/>
            <person name="Lombard V."/>
            <person name="Mariette J."/>
            <person name="Noirot C."/>
            <person name="Park J."/>
            <person name="Patyshakuliyeva A."/>
            <person name="Wieneger R.A.B."/>
            <person name="Wosten H.A.B."/>
            <person name="Martin F."/>
            <person name="Coutinho P.M."/>
            <person name="de Vries R."/>
            <person name="Martinez A.T."/>
            <person name="Klopp C."/>
            <person name="Pontarotti P."/>
            <person name="Henrissat B."/>
            <person name="Record E."/>
        </authorList>
    </citation>
    <scope>NUCLEOTIDE SEQUENCE [LARGE SCALE GENOMIC DNA]</scope>
    <source>
        <strain evidence="2">BRFM137</strain>
    </source>
</reference>
<feature type="region of interest" description="Disordered" evidence="1">
    <location>
        <begin position="1"/>
        <end position="20"/>
    </location>
</feature>
<feature type="region of interest" description="Disordered" evidence="1">
    <location>
        <begin position="269"/>
        <end position="380"/>
    </location>
</feature>
<feature type="compositionally biased region" description="Low complexity" evidence="1">
    <location>
        <begin position="282"/>
        <end position="305"/>
    </location>
</feature>
<sequence>MQQPPSGQDNEDGHRERVSSELIKELSARWQAMSDEEKRVATSDVMDELEERRENKATVKHNVPLAAFQDTRLTLAAVQEELDQLKQRTGTEVFLIAVRSETCSFNHPFVYHTSERIPQLGQDVFGVSLEEFAIRMEAQCIGGMPKVLQNYVMRLNEQKAMVARMIKTKLQHACVRGQISRMFYTNFEENVTYKFGVVLENWPLKKFCAPGEIGSQVELDVLKNAFEQGVTKFRSLSDDEWREWLDVRARAQVSGLLGTTTADVTLSAGVHDTATNPPSDQAPAITSPASAAAASPASAGTLSPTDADPHAIPASGTPAVHEPTSSPPATIQGNKRARQGPRPPPTTNFSNTVTGPDGSMFVLPKPTRRPRSDKGIKRGPRKKMTTIAAELGDDGDATTAATMSASLSTVAGTEPPAKRQKSTAASLRADHHHCQPARISWRPVFIGTSNTVDNDIVSGNTQPPAVTAASSSFSVTFMAPYTVG</sequence>
<dbReference type="STRING" id="5643.A0A060SIU5"/>
<gene>
    <name evidence="2" type="ORF">BN946_scf184764.g3</name>
</gene>
<feature type="compositionally biased region" description="Basic and acidic residues" evidence="1">
    <location>
        <begin position="11"/>
        <end position="20"/>
    </location>
</feature>
<dbReference type="Proteomes" id="UP000029665">
    <property type="component" value="Unassembled WGS sequence"/>
</dbReference>